<gene>
    <name evidence="1" type="ORF">LWF01_10700</name>
</gene>
<dbReference type="EMBL" id="CP090958">
    <property type="protein sequence ID" value="WGW10607.1"/>
    <property type="molecule type" value="Genomic_DNA"/>
</dbReference>
<name>A0ABY8QNS8_9MICO</name>
<sequence>MRVERSGVNELLVDLPHERIDGAPHVKRDASTLTPRLLNMKRQELEYDGHFLVAPADQLPAEDNLGHGTFPFNAYAGPGYFFLSPEGNPLDIKPELDDITI</sequence>
<proteinExistence type="predicted"/>
<organism evidence="1 2">
    <name type="scientific">Saxibacter everestensis</name>
    <dbReference type="NCBI Taxonomy" id="2909229"/>
    <lineage>
        <taxon>Bacteria</taxon>
        <taxon>Bacillati</taxon>
        <taxon>Actinomycetota</taxon>
        <taxon>Actinomycetes</taxon>
        <taxon>Micrococcales</taxon>
        <taxon>Brevibacteriaceae</taxon>
        <taxon>Saxibacter</taxon>
    </lineage>
</organism>
<protein>
    <submittedName>
        <fullName evidence="1">Uncharacterized protein</fullName>
    </submittedName>
</protein>
<keyword evidence="2" id="KW-1185">Reference proteome</keyword>
<evidence type="ECO:0000313" key="1">
    <source>
        <dbReference type="EMBL" id="WGW10607.1"/>
    </source>
</evidence>
<evidence type="ECO:0000313" key="2">
    <source>
        <dbReference type="Proteomes" id="UP001209083"/>
    </source>
</evidence>
<reference evidence="1 2" key="1">
    <citation type="submission" date="2023-05" db="EMBL/GenBank/DDBJ databases">
        <title>Lithophilousrod everest ZFBP1038 complete genpme.</title>
        <authorList>
            <person name="Tian M."/>
        </authorList>
    </citation>
    <scope>NUCLEOTIDE SEQUENCE [LARGE SCALE GENOMIC DNA]</scope>
    <source>
        <strain evidence="1 2">ZFBP1038</strain>
    </source>
</reference>
<dbReference type="RefSeq" id="WP_349640973.1">
    <property type="nucleotide sequence ID" value="NZ_CP090958.1"/>
</dbReference>
<dbReference type="Proteomes" id="UP001209083">
    <property type="component" value="Chromosome"/>
</dbReference>
<accession>A0ABY8QNS8</accession>